<protein>
    <recommendedName>
        <fullName evidence="4">Lysozyme inhibitor LprI N-terminal domain-containing protein</fullName>
    </recommendedName>
</protein>
<evidence type="ECO:0000313" key="2">
    <source>
        <dbReference type="EMBL" id="MBU2788558.1"/>
    </source>
</evidence>
<evidence type="ECO:0008006" key="4">
    <source>
        <dbReference type="Google" id="ProtNLM"/>
    </source>
</evidence>
<reference evidence="2" key="1">
    <citation type="journal article" date="2021" name="ISME J.">
        <title>Genomic evolution of the class Acidithiobacillia: deep-branching Proteobacteria living in extreme acidic conditions.</title>
        <authorList>
            <person name="Moya-Beltran A."/>
            <person name="Beard S."/>
            <person name="Rojas-Villalobos C."/>
            <person name="Issotta F."/>
            <person name="Gallardo Y."/>
            <person name="Ulloa R."/>
            <person name="Giaveno A."/>
            <person name="Degli Esposti M."/>
            <person name="Johnson D.B."/>
            <person name="Quatrini R."/>
        </authorList>
    </citation>
    <scope>NUCLEOTIDE SEQUENCE</scope>
    <source>
        <strain evidence="2">VAN18-1</strain>
    </source>
</reference>
<proteinExistence type="predicted"/>
<name>A0AAE2YRD0_9PROT</name>
<gene>
    <name evidence="2" type="ORF">HFQ13_10170</name>
</gene>
<feature type="chain" id="PRO_5042194007" description="Lysozyme inhibitor LprI N-terminal domain-containing protein" evidence="1">
    <location>
        <begin position="21"/>
        <end position="148"/>
    </location>
</feature>
<keyword evidence="3" id="KW-1185">Reference proteome</keyword>
<dbReference type="EMBL" id="JAAXYO010000153">
    <property type="protein sequence ID" value="MBU2788558.1"/>
    <property type="molecule type" value="Genomic_DNA"/>
</dbReference>
<dbReference type="Proteomes" id="UP001197378">
    <property type="component" value="Unassembled WGS sequence"/>
</dbReference>
<evidence type="ECO:0000256" key="1">
    <source>
        <dbReference type="SAM" id="SignalP"/>
    </source>
</evidence>
<organism evidence="2 3">
    <name type="scientific">Igneacidithiobacillus copahuensis</name>
    <dbReference type="NCBI Taxonomy" id="2724909"/>
    <lineage>
        <taxon>Bacteria</taxon>
        <taxon>Pseudomonadati</taxon>
        <taxon>Pseudomonadota</taxon>
        <taxon>Acidithiobacillia</taxon>
        <taxon>Acidithiobacillales</taxon>
        <taxon>Acidithiobacillaceae</taxon>
        <taxon>Igneacidithiobacillus</taxon>
    </lineage>
</organism>
<dbReference type="AlphaFoldDB" id="A0AAE2YRD0"/>
<accession>A0AAE2YRD0</accession>
<feature type="signal peptide" evidence="1">
    <location>
        <begin position="1"/>
        <end position="20"/>
    </location>
</feature>
<keyword evidence="1" id="KW-0732">Signal</keyword>
<comment type="caution">
    <text evidence="2">The sequence shown here is derived from an EMBL/GenBank/DDBJ whole genome shotgun (WGS) entry which is preliminary data.</text>
</comment>
<sequence>MKPSALVVLLLGLTSNTAWAKSVEDLPNTQVYDSCSEGPRVWHVICKASEGHHKRSALEEKLLDELFQYFGYVASAYTHVLEDLPMDSPQQKAMIAEQKAYLDGMDDCGNDLKCILRAEKRRLDELNALRRKLEKPLPDAEMQRLTKG</sequence>
<evidence type="ECO:0000313" key="3">
    <source>
        <dbReference type="Proteomes" id="UP001197378"/>
    </source>
</evidence>
<feature type="non-terminal residue" evidence="2">
    <location>
        <position position="148"/>
    </location>
</feature>